<evidence type="ECO:0000256" key="1">
    <source>
        <dbReference type="SAM" id="Phobius"/>
    </source>
</evidence>
<name>A0A9X2CL37_9GAMM</name>
<evidence type="ECO:0000313" key="3">
    <source>
        <dbReference type="Proteomes" id="UP001139333"/>
    </source>
</evidence>
<evidence type="ECO:0000313" key="2">
    <source>
        <dbReference type="EMBL" id="MCL1143746.1"/>
    </source>
</evidence>
<keyword evidence="1" id="KW-0812">Transmembrane</keyword>
<gene>
    <name evidence="2" type="ORF">L2672_13770</name>
</gene>
<accession>A0A9X2CL37</accession>
<dbReference type="RefSeq" id="WP_248996415.1">
    <property type="nucleotide sequence ID" value="NZ_JAKIKP010000011.1"/>
</dbReference>
<protein>
    <submittedName>
        <fullName evidence="2">Uncharacterized protein</fullName>
    </submittedName>
</protein>
<sequence>MSYYLLAGWSELVAIVVASIIGYTLMGIVANHRLSRYYSLYILRKKLIINNALWGFLVVDLANIEHITKIDKKLDDHDKPQQNNILTIGNGDANIFISFHADVVYHGAMGQLPEPISQVYLSVDKPAQFIEKVNLVRVAD</sequence>
<dbReference type="AlphaFoldDB" id="A0A9X2CL37"/>
<dbReference type="EMBL" id="JAKIKP010000011">
    <property type="protein sequence ID" value="MCL1143746.1"/>
    <property type="molecule type" value="Genomic_DNA"/>
</dbReference>
<reference evidence="2" key="1">
    <citation type="submission" date="2022-01" db="EMBL/GenBank/DDBJ databases">
        <title>Whole genome-based taxonomy of the Shewanellaceae.</title>
        <authorList>
            <person name="Martin-Rodriguez A.J."/>
        </authorList>
    </citation>
    <scope>NUCLEOTIDE SEQUENCE</scope>
    <source>
        <strain evidence="2">DSM 16422</strain>
    </source>
</reference>
<proteinExistence type="predicted"/>
<keyword evidence="1" id="KW-1133">Transmembrane helix</keyword>
<keyword evidence="3" id="KW-1185">Reference proteome</keyword>
<comment type="caution">
    <text evidence="2">The sequence shown here is derived from an EMBL/GenBank/DDBJ whole genome shotgun (WGS) entry which is preliminary data.</text>
</comment>
<feature type="transmembrane region" description="Helical" evidence="1">
    <location>
        <begin position="12"/>
        <end position="30"/>
    </location>
</feature>
<dbReference type="Proteomes" id="UP001139333">
    <property type="component" value="Unassembled WGS sequence"/>
</dbReference>
<keyword evidence="1" id="KW-0472">Membrane</keyword>
<organism evidence="2 3">
    <name type="scientific">Shewanella gaetbuli</name>
    <dbReference type="NCBI Taxonomy" id="220752"/>
    <lineage>
        <taxon>Bacteria</taxon>
        <taxon>Pseudomonadati</taxon>
        <taxon>Pseudomonadota</taxon>
        <taxon>Gammaproteobacteria</taxon>
        <taxon>Alteromonadales</taxon>
        <taxon>Shewanellaceae</taxon>
        <taxon>Shewanella</taxon>
    </lineage>
</organism>